<organism evidence="1 2">
    <name type="scientific">Mycosarcoma maydis</name>
    <name type="common">Corn smut fungus</name>
    <name type="synonym">Ustilago maydis</name>
    <dbReference type="NCBI Taxonomy" id="5270"/>
    <lineage>
        <taxon>Eukaryota</taxon>
        <taxon>Fungi</taxon>
        <taxon>Dikarya</taxon>
        <taxon>Basidiomycota</taxon>
        <taxon>Ustilaginomycotina</taxon>
        <taxon>Ustilaginomycetes</taxon>
        <taxon>Ustilaginales</taxon>
        <taxon>Ustilaginaceae</taxon>
        <taxon>Mycosarcoma</taxon>
    </lineage>
</organism>
<sequence>MSRWHWHYSLDWPALDEPLVVSTWCRLPSELVLHIVENSSWFVPAATLSRWCLVSRAWYRLSVVPLYACVALSPRDEDVVGAWRIERFCDTISCNKQLAGLVKALDFAVSREEHGIANQDQYLTILKHCQNLVYLRNLQRFRNPEDTYLPSVPSGALTQLVWHDSDFRAFEELVETVFKPMYFRINPAARGIERSDLIALDARSCSRVLYDMRLLAQLPSTGKLPEGFLRNMATHLMPCQKVLSARCSKQYQNDRIGVQIALGVLNIMSRLMPQLELIELYLADRDYFTGAPRHFVSKASATGLPCLYPRSFWQDIFSRALLIAPLPFAVAVYHVCSNEIGDAPGFDIGGSYDVFSSERIQVELGNEYPYTDDEDREISRRNTTGAGWQEPFLLLPNSTQVVPIKLKGGYRSLPFSTYKDQGKPAWHVLINPPSEFMQNQAEMEDAQEEWDVESMLGASQPRLSTMHPVTPRRGSLEWLRLVSRNIEFGKCDLSL</sequence>
<evidence type="ECO:0008006" key="3">
    <source>
        <dbReference type="Google" id="ProtNLM"/>
    </source>
</evidence>
<proteinExistence type="predicted"/>
<dbReference type="InParanoid" id="A0A0D1E153"/>
<dbReference type="GeneID" id="23562978"/>
<dbReference type="RefSeq" id="XP_011388519.1">
    <property type="nucleotide sequence ID" value="XM_011390217.1"/>
</dbReference>
<dbReference type="OMA" id="ANQDQYL"/>
<dbReference type="KEGG" id="uma:UMAG_02166"/>
<name>A0A0D1E153_MYCMD</name>
<dbReference type="OrthoDB" id="2547444at2759"/>
<dbReference type="VEuPathDB" id="FungiDB:UMAG_02166"/>
<evidence type="ECO:0000313" key="2">
    <source>
        <dbReference type="Proteomes" id="UP000000561"/>
    </source>
</evidence>
<gene>
    <name evidence="1" type="ORF">UMAG_02166</name>
</gene>
<dbReference type="eggNOG" id="ENOG502RBA8">
    <property type="taxonomic scope" value="Eukaryota"/>
</dbReference>
<dbReference type="EMBL" id="CM003144">
    <property type="protein sequence ID" value="KIS69631.1"/>
    <property type="molecule type" value="Genomic_DNA"/>
</dbReference>
<dbReference type="CDD" id="cd09917">
    <property type="entry name" value="F-box_SF"/>
    <property type="match status" value="1"/>
</dbReference>
<dbReference type="AlphaFoldDB" id="A0A0D1E153"/>
<protein>
    <recommendedName>
        <fullName evidence="3">F-box domain-containing protein</fullName>
    </recommendedName>
</protein>
<accession>A0A0D1E153</accession>
<reference evidence="1 2" key="1">
    <citation type="journal article" date="2006" name="Nature">
        <title>Insights from the genome of the biotrophic fungal plant pathogen Ustilago maydis.</title>
        <authorList>
            <person name="Kamper J."/>
            <person name="Kahmann R."/>
            <person name="Bolker M."/>
            <person name="Ma L.J."/>
            <person name="Brefort T."/>
            <person name="Saville B.J."/>
            <person name="Banuett F."/>
            <person name="Kronstad J.W."/>
            <person name="Gold S.E."/>
            <person name="Muller O."/>
            <person name="Perlin M.H."/>
            <person name="Wosten H.A."/>
            <person name="de Vries R."/>
            <person name="Ruiz-Herrera J."/>
            <person name="Reynaga-Pena C.G."/>
            <person name="Snetselaar K."/>
            <person name="McCann M."/>
            <person name="Perez-Martin J."/>
            <person name="Feldbrugge M."/>
            <person name="Basse C.W."/>
            <person name="Steinberg G."/>
            <person name="Ibeas J.I."/>
            <person name="Holloman W."/>
            <person name="Guzman P."/>
            <person name="Farman M."/>
            <person name="Stajich J.E."/>
            <person name="Sentandreu R."/>
            <person name="Gonzalez-Prieto J.M."/>
            <person name="Kennell J.C."/>
            <person name="Molina L."/>
            <person name="Schirawski J."/>
            <person name="Mendoza-Mendoza A."/>
            <person name="Greilinger D."/>
            <person name="Munch K."/>
            <person name="Rossel N."/>
            <person name="Scherer M."/>
            <person name="Vranes M."/>
            <person name="Ladendorf O."/>
            <person name="Vincon V."/>
            <person name="Fuchs U."/>
            <person name="Sandrock B."/>
            <person name="Meng S."/>
            <person name="Ho E.C."/>
            <person name="Cahill M.J."/>
            <person name="Boyce K.J."/>
            <person name="Klose J."/>
            <person name="Klosterman S.J."/>
            <person name="Deelstra H.J."/>
            <person name="Ortiz-Castellanos L."/>
            <person name="Li W."/>
            <person name="Sanchez-Alonso P."/>
            <person name="Schreier P.H."/>
            <person name="Hauser-Hahn I."/>
            <person name="Vaupel M."/>
            <person name="Koopmann E."/>
            <person name="Friedrich G."/>
            <person name="Voss H."/>
            <person name="Schluter T."/>
            <person name="Margolis J."/>
            <person name="Platt D."/>
            <person name="Swimmer C."/>
            <person name="Gnirke A."/>
            <person name="Chen F."/>
            <person name="Vysotskaia V."/>
            <person name="Mannhaupt G."/>
            <person name="Guldener U."/>
            <person name="Munsterkotter M."/>
            <person name="Haase D."/>
            <person name="Oesterheld M."/>
            <person name="Mewes H.W."/>
            <person name="Mauceli E.W."/>
            <person name="DeCaprio D."/>
            <person name="Wade C.M."/>
            <person name="Butler J."/>
            <person name="Young S."/>
            <person name="Jaffe D.B."/>
            <person name="Calvo S."/>
            <person name="Nusbaum C."/>
            <person name="Galagan J."/>
            <person name="Birren B.W."/>
        </authorList>
    </citation>
    <scope>NUCLEOTIDE SEQUENCE [LARGE SCALE GENOMIC DNA]</scope>
    <source>
        <strain evidence="2">DSM 14603 / FGSC 9021 / UM521</strain>
    </source>
</reference>
<keyword evidence="2" id="KW-1185">Reference proteome</keyword>
<dbReference type="Proteomes" id="UP000000561">
    <property type="component" value="Chromosome 5"/>
</dbReference>
<evidence type="ECO:0000313" key="1">
    <source>
        <dbReference type="EMBL" id="KIS69631.1"/>
    </source>
</evidence>